<reference evidence="4" key="1">
    <citation type="journal article" date="2016" name="Proc. Natl. Acad. Sci. U.S.A.">
        <title>Lipid metabolic changes in an early divergent fungus govern the establishment of a mutualistic symbiosis with endobacteria.</title>
        <authorList>
            <person name="Lastovetsky O.A."/>
            <person name="Gaspar M.L."/>
            <person name="Mondo S.J."/>
            <person name="LaButti K.M."/>
            <person name="Sandor L."/>
            <person name="Grigoriev I.V."/>
            <person name="Henry S.A."/>
            <person name="Pawlowska T.E."/>
        </authorList>
    </citation>
    <scope>NUCLEOTIDE SEQUENCE [LARGE SCALE GENOMIC DNA]</scope>
    <source>
        <strain evidence="4">ATCC 52814</strain>
    </source>
</reference>
<feature type="compositionally biased region" description="Basic and acidic residues" evidence="2">
    <location>
        <begin position="83"/>
        <end position="100"/>
    </location>
</feature>
<dbReference type="PANTHER" id="PTHR40460">
    <property type="entry name" value="CHROMOSOME 1, WHOLE GENOME SHOTGUN SEQUENCE"/>
    <property type="match status" value="1"/>
</dbReference>
<feature type="region of interest" description="Disordered" evidence="2">
    <location>
        <begin position="74"/>
        <end position="100"/>
    </location>
</feature>
<evidence type="ECO:0000256" key="2">
    <source>
        <dbReference type="SAM" id="MobiDB-lite"/>
    </source>
</evidence>
<evidence type="ECO:0000256" key="1">
    <source>
        <dbReference type="ARBA" id="ARBA00009129"/>
    </source>
</evidence>
<dbReference type="EMBL" id="KV921930">
    <property type="protein sequence ID" value="ORE06096.1"/>
    <property type="molecule type" value="Genomic_DNA"/>
</dbReference>
<dbReference type="OrthoDB" id="9999611at2759"/>
<dbReference type="PANTHER" id="PTHR40460:SF1">
    <property type="entry name" value="CSBD-LIKE DOMAIN-CONTAINING PROTEIN"/>
    <property type="match status" value="1"/>
</dbReference>
<dbReference type="SUPFAM" id="SSF69047">
    <property type="entry name" value="Hypothetical protein YjbJ"/>
    <property type="match status" value="1"/>
</dbReference>
<dbReference type="AlphaFoldDB" id="A0A1X0R297"/>
<organism evidence="4">
    <name type="scientific">Rhizopus microsporus var. microsporus</name>
    <dbReference type="NCBI Taxonomy" id="86635"/>
    <lineage>
        <taxon>Eukaryota</taxon>
        <taxon>Fungi</taxon>
        <taxon>Fungi incertae sedis</taxon>
        <taxon>Mucoromycota</taxon>
        <taxon>Mucoromycotina</taxon>
        <taxon>Mucoromycetes</taxon>
        <taxon>Mucorales</taxon>
        <taxon>Mucorineae</taxon>
        <taxon>Rhizopodaceae</taxon>
        <taxon>Rhizopus</taxon>
    </lineage>
</organism>
<dbReference type="Pfam" id="PF05532">
    <property type="entry name" value="CsbD"/>
    <property type="match status" value="1"/>
</dbReference>
<feature type="region of interest" description="Disordered" evidence="2">
    <location>
        <begin position="1"/>
        <end position="45"/>
    </location>
</feature>
<evidence type="ECO:0000313" key="4">
    <source>
        <dbReference type="EMBL" id="ORE06096.1"/>
    </source>
</evidence>
<gene>
    <name evidence="4" type="ORF">BCV72DRAFT_128714</name>
</gene>
<dbReference type="VEuPathDB" id="FungiDB:BCV72DRAFT_128714"/>
<dbReference type="Proteomes" id="UP000242414">
    <property type="component" value="Unassembled WGS sequence"/>
</dbReference>
<sequence length="100" mass="10261">MSSSAPSKSEAKKDQFVGNVKETVGNAVGNESLESKGQAQNTSGKIQETAANVTGYVQGIVNQASGAVMGAVNSLTGNTTDEASNKVTEKKGEAQKELNK</sequence>
<dbReference type="Gene3D" id="1.10.1470.10">
    <property type="entry name" value="YjbJ"/>
    <property type="match status" value="1"/>
</dbReference>
<protein>
    <recommendedName>
        <fullName evidence="3">CsbD-like domain-containing protein</fullName>
    </recommendedName>
</protein>
<proteinExistence type="inferred from homology"/>
<evidence type="ECO:0000259" key="3">
    <source>
        <dbReference type="Pfam" id="PF05532"/>
    </source>
</evidence>
<comment type="similarity">
    <text evidence="1">Belongs to the UPF0337 (CsbD) family.</text>
</comment>
<name>A0A1X0R297_RHIZD</name>
<dbReference type="InterPro" id="IPR008462">
    <property type="entry name" value="CsbD"/>
</dbReference>
<dbReference type="InterPro" id="IPR036629">
    <property type="entry name" value="YjbJ_sf"/>
</dbReference>
<feature type="domain" description="CsbD-like" evidence="3">
    <location>
        <begin position="9"/>
        <end position="57"/>
    </location>
</feature>
<accession>A0A1X0R297</accession>
<feature type="compositionally biased region" description="Polar residues" evidence="2">
    <location>
        <begin position="35"/>
        <end position="45"/>
    </location>
</feature>